<evidence type="ECO:0000256" key="17">
    <source>
        <dbReference type="ARBA" id="ARBA00049161"/>
    </source>
</evidence>
<dbReference type="Gene3D" id="3.90.190.20">
    <property type="entry name" value="Mur ligase, C-terminal domain"/>
    <property type="match status" value="1"/>
</dbReference>
<keyword evidence="9 18" id="KW-0436">Ligase</keyword>
<proteinExistence type="inferred from homology"/>
<dbReference type="Proteomes" id="UP000030664">
    <property type="component" value="Unassembled WGS sequence"/>
</dbReference>
<evidence type="ECO:0000256" key="14">
    <source>
        <dbReference type="ARBA" id="ARBA00022909"/>
    </source>
</evidence>
<dbReference type="InterPro" id="IPR004101">
    <property type="entry name" value="Mur_ligase_C"/>
</dbReference>
<dbReference type="eggNOG" id="COG0285">
    <property type="taxonomic scope" value="Bacteria"/>
</dbReference>
<evidence type="ECO:0000256" key="1">
    <source>
        <dbReference type="ARBA" id="ARBA00001946"/>
    </source>
</evidence>
<dbReference type="SUPFAM" id="SSF53244">
    <property type="entry name" value="MurD-like peptide ligases, peptide-binding domain"/>
    <property type="match status" value="1"/>
</dbReference>
<accession>A0A0B0DFY4</accession>
<dbReference type="InterPro" id="IPR013221">
    <property type="entry name" value="Mur_ligase_cen"/>
</dbReference>
<dbReference type="PANTHER" id="PTHR11136">
    <property type="entry name" value="FOLYLPOLYGLUTAMATE SYNTHASE-RELATED"/>
    <property type="match status" value="1"/>
</dbReference>
<dbReference type="GO" id="GO:0004326">
    <property type="term" value="F:tetrahydrofolylpolyglutamate synthase activity"/>
    <property type="evidence" value="ECO:0007669"/>
    <property type="project" value="UniProtKB-EC"/>
</dbReference>
<keyword evidence="11 18" id="KW-0547">Nucleotide-binding</keyword>
<dbReference type="RefSeq" id="WP_035962187.1">
    <property type="nucleotide sequence ID" value="NZ_JROM01000016.1"/>
</dbReference>
<protein>
    <recommendedName>
        <fullName evidence="8">Dihydrofolate synthase/folylpolyglutamate synthase</fullName>
        <ecNumber evidence="6">6.3.2.12</ecNumber>
        <ecNumber evidence="7">6.3.2.17</ecNumber>
    </recommendedName>
    <alternativeName>
        <fullName evidence="15">Tetrahydrofolylpolyglutamate synthase</fullName>
    </alternativeName>
</protein>
<dbReference type="Pfam" id="PF02875">
    <property type="entry name" value="Mur_ligase_C"/>
    <property type="match status" value="1"/>
</dbReference>
<gene>
    <name evidence="21" type="ORF">AS25_04840</name>
</gene>
<keyword evidence="13" id="KW-0460">Magnesium</keyword>
<keyword evidence="10" id="KW-0479">Metal-binding</keyword>
<dbReference type="PIRSF" id="PIRSF001563">
    <property type="entry name" value="Folylpolyglu_synth"/>
    <property type="match status" value="1"/>
</dbReference>
<evidence type="ECO:0000256" key="11">
    <source>
        <dbReference type="ARBA" id="ARBA00022741"/>
    </source>
</evidence>
<keyword evidence="14" id="KW-0289">Folate biosynthesis</keyword>
<evidence type="ECO:0000256" key="13">
    <source>
        <dbReference type="ARBA" id="ARBA00022842"/>
    </source>
</evidence>
<comment type="similarity">
    <text evidence="4 18">Belongs to the folylpolyglutamate synthase family.</text>
</comment>
<dbReference type="EMBL" id="JROM01000016">
    <property type="protein sequence ID" value="KHE75067.1"/>
    <property type="molecule type" value="Genomic_DNA"/>
</dbReference>
<comment type="pathway">
    <text evidence="2">Cofactor biosynthesis; tetrahydrofolate biosynthesis; 7,8-dihydrofolate from 2-amino-4-hydroxy-6-hydroxymethyl-7,8-dihydropteridine diphosphate and 4-aminobenzoate: step 2/2.</text>
</comment>
<dbReference type="GO" id="GO:0046656">
    <property type="term" value="P:folic acid biosynthetic process"/>
    <property type="evidence" value="ECO:0007669"/>
    <property type="project" value="UniProtKB-KW"/>
</dbReference>
<dbReference type="STRING" id="223184.AS25_04840"/>
<keyword evidence="12 18" id="KW-0067">ATP-binding</keyword>
<dbReference type="PANTHER" id="PTHR11136:SF0">
    <property type="entry name" value="DIHYDROFOLATE SYNTHETASE-RELATED"/>
    <property type="match status" value="1"/>
</dbReference>
<dbReference type="GO" id="GO:0005737">
    <property type="term" value="C:cytoplasm"/>
    <property type="evidence" value="ECO:0007669"/>
    <property type="project" value="TreeGrafter"/>
</dbReference>
<evidence type="ECO:0000256" key="15">
    <source>
        <dbReference type="ARBA" id="ARBA00030592"/>
    </source>
</evidence>
<evidence type="ECO:0000256" key="3">
    <source>
        <dbReference type="ARBA" id="ARBA00005150"/>
    </source>
</evidence>
<dbReference type="GO" id="GO:0008841">
    <property type="term" value="F:dihydrofolate synthase activity"/>
    <property type="evidence" value="ECO:0007669"/>
    <property type="project" value="UniProtKB-EC"/>
</dbReference>
<comment type="pathway">
    <text evidence="3">Cofactor biosynthesis; tetrahydrofolylpolyglutamate biosynthesis.</text>
</comment>
<feature type="domain" description="Mur ligase C-terminal" evidence="19">
    <location>
        <begin position="313"/>
        <end position="443"/>
    </location>
</feature>
<evidence type="ECO:0000256" key="12">
    <source>
        <dbReference type="ARBA" id="ARBA00022840"/>
    </source>
</evidence>
<comment type="catalytic activity">
    <reaction evidence="17">
        <text>7,8-dihydropteroate + L-glutamate + ATP = 7,8-dihydrofolate + ADP + phosphate + H(+)</text>
        <dbReference type="Rhea" id="RHEA:23584"/>
        <dbReference type="ChEBI" id="CHEBI:15378"/>
        <dbReference type="ChEBI" id="CHEBI:17839"/>
        <dbReference type="ChEBI" id="CHEBI:29985"/>
        <dbReference type="ChEBI" id="CHEBI:30616"/>
        <dbReference type="ChEBI" id="CHEBI:43474"/>
        <dbReference type="ChEBI" id="CHEBI:57451"/>
        <dbReference type="ChEBI" id="CHEBI:456216"/>
        <dbReference type="EC" id="6.3.2.12"/>
    </reaction>
</comment>
<name>A0A0B0DFY4_9MICC</name>
<dbReference type="EC" id="6.3.2.17" evidence="7"/>
<dbReference type="FunFam" id="3.40.1190.10:FF:000004">
    <property type="entry name" value="Dihydrofolate synthase/folylpolyglutamate synthase"/>
    <property type="match status" value="1"/>
</dbReference>
<feature type="domain" description="Mur ligase central" evidence="20">
    <location>
        <begin position="55"/>
        <end position="286"/>
    </location>
</feature>
<comment type="subunit">
    <text evidence="5">Monomer.</text>
</comment>
<evidence type="ECO:0000256" key="9">
    <source>
        <dbReference type="ARBA" id="ARBA00022598"/>
    </source>
</evidence>
<organism evidence="21 22">
    <name type="scientific">Kocuria marina</name>
    <dbReference type="NCBI Taxonomy" id="223184"/>
    <lineage>
        <taxon>Bacteria</taxon>
        <taxon>Bacillati</taxon>
        <taxon>Actinomycetota</taxon>
        <taxon>Actinomycetes</taxon>
        <taxon>Micrococcales</taxon>
        <taxon>Micrococcaceae</taxon>
        <taxon>Kocuria</taxon>
    </lineage>
</organism>
<dbReference type="GO" id="GO:0046872">
    <property type="term" value="F:metal ion binding"/>
    <property type="evidence" value="ECO:0007669"/>
    <property type="project" value="UniProtKB-KW"/>
</dbReference>
<reference evidence="21 22" key="1">
    <citation type="submission" date="2014-09" db="EMBL/GenBank/DDBJ databases">
        <title>High-quality draft genome sequence of Kocuria marina SO9-6, an actinobacterium isolated from a copper mine.</title>
        <authorList>
            <person name="Castro D.B."/>
            <person name="Pereira L.B."/>
            <person name="Silva M.V."/>
            <person name="Silva B.P."/>
            <person name="Zanardi B.R."/>
            <person name="Carlos C."/>
            <person name="Belgini D.R."/>
            <person name="Limache E.G."/>
            <person name="Lacerda G.V."/>
            <person name="Nery M.B."/>
            <person name="Gomes M.B."/>
            <person name="Souza S."/>
            <person name="Silva T.M."/>
            <person name="Rodrigues V.D."/>
            <person name="Paulino L.C."/>
            <person name="Vicentini R."/>
            <person name="Ferraz L.F."/>
            <person name="Ottoboni L.M."/>
        </authorList>
    </citation>
    <scope>NUCLEOTIDE SEQUENCE [LARGE SCALE GENOMIC DNA]</scope>
    <source>
        <strain evidence="21 22">SO9-6</strain>
    </source>
</reference>
<evidence type="ECO:0000256" key="7">
    <source>
        <dbReference type="ARBA" id="ARBA00013025"/>
    </source>
</evidence>
<dbReference type="InterPro" id="IPR036565">
    <property type="entry name" value="Mur-like_cat_sf"/>
</dbReference>
<sequence length="456" mass="48480">MSGAQEHEDFASVENIYQHLLSRAPEDRMAPRLDAVAAAVAALGDPHRSAPVVHVTGTNGKTSTARMIESLLLAHDLRVGRYTSPHLERVTERISIDGEPVPDETFVRIYSEIAPYLELVDSKLEADGAPRLTYFETLTVLAFAVFADEPVDVMVLEVGIGGTWDATNVADAAVSVVTPIGLDHTTMLGDTVGQIAREKAGIIKPQGFLVSAVQQPEAAQVLLDRARELGDPFRFEGVEFAVTGRSTAVGGQVITVQGLAGEYPDLMLPLFGAHQAQNAAVAVAAVEAFLGGGEKPLNPELVATGLGAVSSPGRLELARKAPPVILDAAHNPHGLLASAAAVREAFTFTKLNLVVGVLRDKDAAEMMRVLADEYHEFELELWCTRSQSPRAVAPEELAEIAEDMGFDEDAVHVSERLDDACAAAIQDAAAREQFDGAVLVTGSITVVGEARVLFGL</sequence>
<dbReference type="InterPro" id="IPR036615">
    <property type="entry name" value="Mur_ligase_C_dom_sf"/>
</dbReference>
<dbReference type="EC" id="6.3.2.12" evidence="6"/>
<evidence type="ECO:0000256" key="5">
    <source>
        <dbReference type="ARBA" id="ARBA00011245"/>
    </source>
</evidence>
<dbReference type="NCBIfam" id="TIGR01499">
    <property type="entry name" value="folC"/>
    <property type="match status" value="1"/>
</dbReference>
<evidence type="ECO:0000313" key="22">
    <source>
        <dbReference type="Proteomes" id="UP000030664"/>
    </source>
</evidence>
<evidence type="ECO:0000256" key="18">
    <source>
        <dbReference type="PIRNR" id="PIRNR001563"/>
    </source>
</evidence>
<evidence type="ECO:0000256" key="16">
    <source>
        <dbReference type="ARBA" id="ARBA00047493"/>
    </source>
</evidence>
<dbReference type="AlphaFoldDB" id="A0A0B0DFY4"/>
<evidence type="ECO:0000256" key="2">
    <source>
        <dbReference type="ARBA" id="ARBA00004799"/>
    </source>
</evidence>
<comment type="caution">
    <text evidence="21">The sequence shown here is derived from an EMBL/GenBank/DDBJ whole genome shotgun (WGS) entry which is preliminary data.</text>
</comment>
<dbReference type="GO" id="GO:0005524">
    <property type="term" value="F:ATP binding"/>
    <property type="evidence" value="ECO:0007669"/>
    <property type="project" value="UniProtKB-KW"/>
</dbReference>
<dbReference type="InterPro" id="IPR001645">
    <property type="entry name" value="Folylpolyglutamate_synth"/>
</dbReference>
<evidence type="ECO:0000313" key="21">
    <source>
        <dbReference type="EMBL" id="KHE75067.1"/>
    </source>
</evidence>
<evidence type="ECO:0000259" key="19">
    <source>
        <dbReference type="Pfam" id="PF02875"/>
    </source>
</evidence>
<comment type="cofactor">
    <cofactor evidence="1">
        <name>Mg(2+)</name>
        <dbReference type="ChEBI" id="CHEBI:18420"/>
    </cofactor>
</comment>
<evidence type="ECO:0000256" key="8">
    <source>
        <dbReference type="ARBA" id="ARBA00019357"/>
    </source>
</evidence>
<evidence type="ECO:0000256" key="6">
    <source>
        <dbReference type="ARBA" id="ARBA00013023"/>
    </source>
</evidence>
<dbReference type="Gene3D" id="3.40.1190.10">
    <property type="entry name" value="Mur-like, catalytic domain"/>
    <property type="match status" value="1"/>
</dbReference>
<comment type="catalytic activity">
    <reaction evidence="16">
        <text>(6S)-5,6,7,8-tetrahydrofolyl-(gamma-L-Glu)(n) + L-glutamate + ATP = (6S)-5,6,7,8-tetrahydrofolyl-(gamma-L-Glu)(n+1) + ADP + phosphate + H(+)</text>
        <dbReference type="Rhea" id="RHEA:10580"/>
        <dbReference type="Rhea" id="RHEA-COMP:14738"/>
        <dbReference type="Rhea" id="RHEA-COMP:14740"/>
        <dbReference type="ChEBI" id="CHEBI:15378"/>
        <dbReference type="ChEBI" id="CHEBI:29985"/>
        <dbReference type="ChEBI" id="CHEBI:30616"/>
        <dbReference type="ChEBI" id="CHEBI:43474"/>
        <dbReference type="ChEBI" id="CHEBI:141005"/>
        <dbReference type="ChEBI" id="CHEBI:456216"/>
        <dbReference type="EC" id="6.3.2.17"/>
    </reaction>
</comment>
<evidence type="ECO:0000259" key="20">
    <source>
        <dbReference type="Pfam" id="PF08245"/>
    </source>
</evidence>
<dbReference type="SUPFAM" id="SSF53623">
    <property type="entry name" value="MurD-like peptide ligases, catalytic domain"/>
    <property type="match status" value="1"/>
</dbReference>
<evidence type="ECO:0000256" key="4">
    <source>
        <dbReference type="ARBA" id="ARBA00008276"/>
    </source>
</evidence>
<evidence type="ECO:0000256" key="10">
    <source>
        <dbReference type="ARBA" id="ARBA00022723"/>
    </source>
</evidence>
<dbReference type="Pfam" id="PF08245">
    <property type="entry name" value="Mur_ligase_M"/>
    <property type="match status" value="1"/>
</dbReference>